<sequence length="374" mass="41590">MQKLWLFCCHSFCFDGWGEALKYGPFMAALRKGEPKHVYLLAGEEHYYIEKAKAAILERLFPAGEGLRDALEEAAPDMDADALIGLLETVPFFVPKHVVLVQDSPLFREKKRPAADGEEAKAAKGKKGDADKKEERLLHLLADMPDYAYVIFLCAGKADKRRKAYKTVEAAGAVLDADAVRPWEIGDWLAGKLAEIHREFDREAHAYFMGAVSMMHEVSLSYLDKEFEKLALYTAEKRIGRAELAAVFSGLPEVSSFAMMDAVSEKDVKKALTLLRRQTADGVYAPVLLALMVRHVRQLWQAKLLLAQGVRGKALGPSMKLNPFIAEKLGRASMKFSEPVLKRAMLSLIDADYLLKTGRGGAELLEDAVISLCR</sequence>
<dbReference type="PANTHER" id="PTHR34388:SF1">
    <property type="entry name" value="DNA POLYMERASE III SUBUNIT DELTA"/>
    <property type="match status" value="1"/>
</dbReference>
<evidence type="ECO:0000256" key="7">
    <source>
        <dbReference type="ARBA" id="ARBA00034754"/>
    </source>
</evidence>
<organism evidence="11 12">
    <name type="scientific">Selenomonas sputigena (strain ATCC 35185 / DSM 20758 / CCUG 44933 / VPI D19B-28)</name>
    <dbReference type="NCBI Taxonomy" id="546271"/>
    <lineage>
        <taxon>Bacteria</taxon>
        <taxon>Bacillati</taxon>
        <taxon>Bacillota</taxon>
        <taxon>Negativicutes</taxon>
        <taxon>Selenomonadales</taxon>
        <taxon>Selenomonadaceae</taxon>
        <taxon>Selenomonas</taxon>
    </lineage>
</organism>
<evidence type="ECO:0000256" key="3">
    <source>
        <dbReference type="ARBA" id="ARBA00022679"/>
    </source>
</evidence>
<evidence type="ECO:0000256" key="4">
    <source>
        <dbReference type="ARBA" id="ARBA00022695"/>
    </source>
</evidence>
<dbReference type="InterPro" id="IPR048466">
    <property type="entry name" value="DNA_pol3_delta-like_C"/>
</dbReference>
<dbReference type="InterPro" id="IPR010372">
    <property type="entry name" value="DNA_pol3_delta_N"/>
</dbReference>
<dbReference type="GO" id="GO:0003677">
    <property type="term" value="F:DNA binding"/>
    <property type="evidence" value="ECO:0007669"/>
    <property type="project" value="InterPro"/>
</dbReference>
<keyword evidence="6" id="KW-0239">DNA-directed DNA polymerase</keyword>
<evidence type="ECO:0000256" key="1">
    <source>
        <dbReference type="ARBA" id="ARBA00012417"/>
    </source>
</evidence>
<dbReference type="Proteomes" id="UP000003505">
    <property type="component" value="Unassembled WGS sequence"/>
</dbReference>
<reference evidence="11 12" key="1">
    <citation type="submission" date="2009-09" db="EMBL/GenBank/DDBJ databases">
        <authorList>
            <person name="Weinstock G."/>
            <person name="Sodergren E."/>
            <person name="Clifton S."/>
            <person name="Fulton L."/>
            <person name="Fulton B."/>
            <person name="Courtney L."/>
            <person name="Fronick C."/>
            <person name="Harrison M."/>
            <person name="Strong C."/>
            <person name="Farmer C."/>
            <person name="Delahaunty K."/>
            <person name="Markovic C."/>
            <person name="Hall O."/>
            <person name="Minx P."/>
            <person name="Tomlinson C."/>
            <person name="Mitreva M."/>
            <person name="Nelson J."/>
            <person name="Hou S."/>
            <person name="Wollam A."/>
            <person name="Pepin K.H."/>
            <person name="Johnson M."/>
            <person name="Bhonagiri V."/>
            <person name="Nash W.E."/>
            <person name="Warren W."/>
            <person name="Chinwalla A."/>
            <person name="Mardis E.R."/>
            <person name="Wilson R.K."/>
        </authorList>
    </citation>
    <scope>NUCLEOTIDE SEQUENCE [LARGE SCALE GENOMIC DNA]</scope>
    <source>
        <strain evidence="12">ATCC 35185 / DSM 20758 / VPI D19B-28</strain>
    </source>
</reference>
<evidence type="ECO:0000313" key="11">
    <source>
        <dbReference type="EMBL" id="EEX77781.1"/>
    </source>
</evidence>
<evidence type="ECO:0000256" key="6">
    <source>
        <dbReference type="ARBA" id="ARBA00022932"/>
    </source>
</evidence>
<comment type="caution">
    <text evidence="11">The sequence shown here is derived from an EMBL/GenBank/DDBJ whole genome shotgun (WGS) entry which is preliminary data.</text>
</comment>
<evidence type="ECO:0000259" key="10">
    <source>
        <dbReference type="Pfam" id="PF21694"/>
    </source>
</evidence>
<feature type="domain" description="DNA polymerase III delta subunit-like C-terminal" evidence="10">
    <location>
        <begin position="255"/>
        <end position="366"/>
    </location>
</feature>
<keyword evidence="4 11" id="KW-0548">Nucleotidyltransferase</keyword>
<dbReference type="EC" id="2.7.7.7" evidence="1"/>
<dbReference type="GO" id="GO:0003887">
    <property type="term" value="F:DNA-directed DNA polymerase activity"/>
    <property type="evidence" value="ECO:0007669"/>
    <property type="project" value="UniProtKB-KW"/>
</dbReference>
<dbReference type="InterPro" id="IPR005790">
    <property type="entry name" value="DNA_polIII_delta"/>
</dbReference>
<comment type="similarity">
    <text evidence="7">Belongs to the DNA polymerase HolA subunit family.</text>
</comment>
<dbReference type="Pfam" id="PF21694">
    <property type="entry name" value="DNA_pol3_delta_C"/>
    <property type="match status" value="1"/>
</dbReference>
<dbReference type="InterPro" id="IPR027417">
    <property type="entry name" value="P-loop_NTPase"/>
</dbReference>
<accession>C9LTP7</accession>
<dbReference type="SUPFAM" id="SSF48019">
    <property type="entry name" value="post-AAA+ oligomerization domain-like"/>
    <property type="match status" value="1"/>
</dbReference>
<evidence type="ECO:0000256" key="5">
    <source>
        <dbReference type="ARBA" id="ARBA00022705"/>
    </source>
</evidence>
<dbReference type="InterPro" id="IPR008921">
    <property type="entry name" value="DNA_pol3_clamp-load_cplx_C"/>
</dbReference>
<evidence type="ECO:0000313" key="12">
    <source>
        <dbReference type="Proteomes" id="UP000003505"/>
    </source>
</evidence>
<comment type="catalytic activity">
    <reaction evidence="8">
        <text>DNA(n) + a 2'-deoxyribonucleoside 5'-triphosphate = DNA(n+1) + diphosphate</text>
        <dbReference type="Rhea" id="RHEA:22508"/>
        <dbReference type="Rhea" id="RHEA-COMP:17339"/>
        <dbReference type="Rhea" id="RHEA-COMP:17340"/>
        <dbReference type="ChEBI" id="CHEBI:33019"/>
        <dbReference type="ChEBI" id="CHEBI:61560"/>
        <dbReference type="ChEBI" id="CHEBI:173112"/>
        <dbReference type="EC" id="2.7.7.7"/>
    </reaction>
</comment>
<feature type="domain" description="DNA polymerase III delta N-terminal" evidence="9">
    <location>
        <begin position="39"/>
        <end position="175"/>
    </location>
</feature>
<dbReference type="EMBL" id="ACKP02000015">
    <property type="protein sequence ID" value="EEX77781.1"/>
    <property type="molecule type" value="Genomic_DNA"/>
</dbReference>
<keyword evidence="3 11" id="KW-0808">Transferase</keyword>
<gene>
    <name evidence="11" type="primary">holA</name>
    <name evidence="11" type="ORF">SELSPUOL_01058</name>
</gene>
<dbReference type="PANTHER" id="PTHR34388">
    <property type="entry name" value="DNA POLYMERASE III SUBUNIT DELTA"/>
    <property type="match status" value="1"/>
</dbReference>
<dbReference type="Gene3D" id="1.20.272.10">
    <property type="match status" value="1"/>
</dbReference>
<name>C9LTP7_SELS3</name>
<dbReference type="GO" id="GO:0009360">
    <property type="term" value="C:DNA polymerase III complex"/>
    <property type="evidence" value="ECO:0007669"/>
    <property type="project" value="InterPro"/>
</dbReference>
<dbReference type="SUPFAM" id="SSF52540">
    <property type="entry name" value="P-loop containing nucleoside triphosphate hydrolases"/>
    <property type="match status" value="1"/>
</dbReference>
<dbReference type="AlphaFoldDB" id="C9LTP7"/>
<dbReference type="Gene3D" id="3.40.50.300">
    <property type="entry name" value="P-loop containing nucleotide triphosphate hydrolases"/>
    <property type="match status" value="1"/>
</dbReference>
<dbReference type="eggNOG" id="COG1466">
    <property type="taxonomic scope" value="Bacteria"/>
</dbReference>
<evidence type="ECO:0000259" key="9">
    <source>
        <dbReference type="Pfam" id="PF06144"/>
    </source>
</evidence>
<protein>
    <recommendedName>
        <fullName evidence="2">DNA polymerase III subunit delta</fullName>
        <ecNumber evidence="1">2.7.7.7</ecNumber>
    </recommendedName>
</protein>
<keyword evidence="5" id="KW-0235">DNA replication</keyword>
<evidence type="ECO:0000256" key="2">
    <source>
        <dbReference type="ARBA" id="ARBA00017703"/>
    </source>
</evidence>
<evidence type="ECO:0000256" key="8">
    <source>
        <dbReference type="ARBA" id="ARBA00049244"/>
    </source>
</evidence>
<dbReference type="NCBIfam" id="TIGR01128">
    <property type="entry name" value="holA"/>
    <property type="match status" value="1"/>
</dbReference>
<proteinExistence type="inferred from homology"/>
<dbReference type="Pfam" id="PF06144">
    <property type="entry name" value="DNA_pol3_delta"/>
    <property type="match status" value="1"/>
</dbReference>
<dbReference type="GO" id="GO:0006261">
    <property type="term" value="P:DNA-templated DNA replication"/>
    <property type="evidence" value="ECO:0007669"/>
    <property type="project" value="TreeGrafter"/>
</dbReference>
<dbReference type="STRING" id="546271.Selsp_1180"/>